<dbReference type="Pfam" id="PF00271">
    <property type="entry name" value="Helicase_C"/>
    <property type="match status" value="1"/>
</dbReference>
<dbReference type="Gene3D" id="3.40.50.300">
    <property type="entry name" value="P-loop containing nucleotide triphosphate hydrolases"/>
    <property type="match status" value="1"/>
</dbReference>
<protein>
    <recommendedName>
        <fullName evidence="6">Helicase</fullName>
    </recommendedName>
</protein>
<comment type="caution">
    <text evidence="4">The sequence shown here is derived from an EMBL/GenBank/DDBJ whole genome shotgun (WGS) entry which is preliminary data.</text>
</comment>
<organism evidence="4 5">
    <name type="scientific">Cystobacter ferrugineus</name>
    <dbReference type="NCBI Taxonomy" id="83449"/>
    <lineage>
        <taxon>Bacteria</taxon>
        <taxon>Pseudomonadati</taxon>
        <taxon>Myxococcota</taxon>
        <taxon>Myxococcia</taxon>
        <taxon>Myxococcales</taxon>
        <taxon>Cystobacterineae</taxon>
        <taxon>Archangiaceae</taxon>
        <taxon>Cystobacter</taxon>
    </lineage>
</organism>
<dbReference type="SUPFAM" id="SSF52540">
    <property type="entry name" value="P-loop containing nucleoside triphosphate hydrolases"/>
    <property type="match status" value="2"/>
</dbReference>
<sequence length="908" mass="100325">MRFSCFAGKGFQPWGEWARLRPVTTGRNPAKVGPLVRLLQEADASPTAQEALIAHEAIASLVDEEVLGLGLPARPPYTVELKSHGSLQAPEFRFRVALLRADGRPLMQWSRSGVFLTAASQRYTLGEPLFSLLEGIDRFHAAPPSDPDERFRAWAELRQFVPSSARLDAYLTHLRVTVATGLALRRFKNSRGEEDFDPVALQPLVEGASGDDLGGSETRSVLDEAAQQEFQQQFRRRSQVPSRFILRNGTFLVLEEPLRQALEVVHRAQVGAPEERRAFSANPRVFLREKLEAQLGEERLEALFWDAEYGERVREVSEWVPRPLPIIPSGQQWIPPPEEGEDFSASPESCITAADGQGAGATAPPLAVAIKDNLDTLEFVRPQRAQAEAELHPPRCLVTRLLPHQNEALAWLQAHWKAGSRGALLADDMGLGKTLSALAFVAWLRELMESGTAVRKPVLVVAPTGLLQNWRNEHDQHLASPGLGQLTCAYGEGLAGLRVLRGPAARELAGGMPVLNVRALAESDWVLATFEAVRDYQHSFARVKWAAVVLDEAQKVKNPATGLANAAKALDFDFGLALTGTPVENRLTDLWSIVDTVAPGPLGSMREFRARFDSGHVPGASAAPEALPGHEALRRALLEEGHPPLMKRRLKRDHLEGLPTKEHIPCPGTMGLEQAVAYEEVVASARRGGGGRNAILAIIQRLRSVSLHPRPSDLSGGDEAYIRRSVRLTRCVEVLDRVHERREKALVFTDSLELQATLAEVLQRRYDMASPPMLINGEVAGVERQNRVGRFQKAEGFDVMLLSPKAGGVGLTLTAANHVIHLSRWWNPAVEDQSTDRVYRIGQRRPVSVYLPLAVHPRFGDRSFDLRLHELLETKRRLSEAVLTPVVPTADEFETLYRDVVSPEQPRA</sequence>
<dbReference type="InterPro" id="IPR027417">
    <property type="entry name" value="P-loop_NTPase"/>
</dbReference>
<proteinExistence type="predicted"/>
<keyword evidence="5" id="KW-1185">Reference proteome</keyword>
<dbReference type="InterPro" id="IPR038718">
    <property type="entry name" value="SNF2-like_sf"/>
</dbReference>
<dbReference type="SMART" id="SM00487">
    <property type="entry name" value="DEXDc"/>
    <property type="match status" value="1"/>
</dbReference>
<evidence type="ECO:0000256" key="1">
    <source>
        <dbReference type="ARBA" id="ARBA00022801"/>
    </source>
</evidence>
<dbReference type="AlphaFoldDB" id="A0A1L9ATS4"/>
<reference evidence="5" key="1">
    <citation type="submission" date="2016-11" db="EMBL/GenBank/DDBJ databases">
        <authorList>
            <person name="Shukria A."/>
            <person name="Stevens D.C."/>
        </authorList>
    </citation>
    <scope>NUCLEOTIDE SEQUENCE [LARGE SCALE GENOMIC DNA]</scope>
    <source>
        <strain evidence="5">Cbfe23</strain>
    </source>
</reference>
<dbReference type="Pfam" id="PF00176">
    <property type="entry name" value="SNF2-rel_dom"/>
    <property type="match status" value="1"/>
</dbReference>
<dbReference type="STRING" id="83449.BON30_48855"/>
<dbReference type="SMART" id="SM00490">
    <property type="entry name" value="HELICc"/>
    <property type="match status" value="1"/>
</dbReference>
<accession>A0A1L9ATS4</accession>
<dbReference type="InterPro" id="IPR001650">
    <property type="entry name" value="Helicase_C-like"/>
</dbReference>
<dbReference type="Proteomes" id="UP000182229">
    <property type="component" value="Unassembled WGS sequence"/>
</dbReference>
<evidence type="ECO:0000259" key="3">
    <source>
        <dbReference type="PROSITE" id="PS51194"/>
    </source>
</evidence>
<evidence type="ECO:0000313" key="4">
    <source>
        <dbReference type="EMBL" id="OJH33410.1"/>
    </source>
</evidence>
<feature type="domain" description="Helicase ATP-binding" evidence="2">
    <location>
        <begin position="414"/>
        <end position="600"/>
    </location>
</feature>
<dbReference type="InterPro" id="IPR050496">
    <property type="entry name" value="SNF2_RAD54_helicase_repair"/>
</dbReference>
<feature type="domain" description="Helicase C-terminal" evidence="3">
    <location>
        <begin position="730"/>
        <end position="901"/>
    </location>
</feature>
<gene>
    <name evidence="4" type="ORF">BON30_48855</name>
</gene>
<dbReference type="InterPro" id="IPR049730">
    <property type="entry name" value="SNF2/RAD54-like_C"/>
</dbReference>
<reference evidence="4 5" key="2">
    <citation type="submission" date="2016-12" db="EMBL/GenBank/DDBJ databases">
        <title>Draft Genome Sequence of Cystobacter ferrugineus Strain Cbfe23.</title>
        <authorList>
            <person name="Akbar S."/>
            <person name="Dowd S.E."/>
            <person name="Stevens D.C."/>
        </authorList>
    </citation>
    <scope>NUCLEOTIDE SEQUENCE [LARGE SCALE GENOMIC DNA]</scope>
    <source>
        <strain evidence="4 5">Cbfe23</strain>
    </source>
</reference>
<dbReference type="GO" id="GO:0005524">
    <property type="term" value="F:ATP binding"/>
    <property type="evidence" value="ECO:0007669"/>
    <property type="project" value="InterPro"/>
</dbReference>
<dbReference type="PROSITE" id="PS51192">
    <property type="entry name" value="HELICASE_ATP_BIND_1"/>
    <property type="match status" value="1"/>
</dbReference>
<dbReference type="CDD" id="cd17919">
    <property type="entry name" value="DEXHc_Snf"/>
    <property type="match status" value="1"/>
</dbReference>
<name>A0A1L9ATS4_9BACT</name>
<dbReference type="PANTHER" id="PTHR45629">
    <property type="entry name" value="SNF2/RAD54 FAMILY MEMBER"/>
    <property type="match status" value="1"/>
</dbReference>
<dbReference type="Gene3D" id="3.40.50.10810">
    <property type="entry name" value="Tandem AAA-ATPase domain"/>
    <property type="match status" value="1"/>
</dbReference>
<dbReference type="EMBL" id="MPIN01000039">
    <property type="protein sequence ID" value="OJH33410.1"/>
    <property type="molecule type" value="Genomic_DNA"/>
</dbReference>
<dbReference type="InterPro" id="IPR014001">
    <property type="entry name" value="Helicase_ATP-bd"/>
</dbReference>
<dbReference type="GO" id="GO:0016787">
    <property type="term" value="F:hydrolase activity"/>
    <property type="evidence" value="ECO:0007669"/>
    <property type="project" value="UniProtKB-KW"/>
</dbReference>
<evidence type="ECO:0008006" key="6">
    <source>
        <dbReference type="Google" id="ProtNLM"/>
    </source>
</evidence>
<evidence type="ECO:0000259" key="2">
    <source>
        <dbReference type="PROSITE" id="PS51192"/>
    </source>
</evidence>
<dbReference type="PROSITE" id="PS51194">
    <property type="entry name" value="HELICASE_CTER"/>
    <property type="match status" value="1"/>
</dbReference>
<keyword evidence="1" id="KW-0378">Hydrolase</keyword>
<dbReference type="InterPro" id="IPR000330">
    <property type="entry name" value="SNF2_N"/>
</dbReference>
<dbReference type="PANTHER" id="PTHR45629:SF7">
    <property type="entry name" value="DNA EXCISION REPAIR PROTEIN ERCC-6-RELATED"/>
    <property type="match status" value="1"/>
</dbReference>
<dbReference type="CDD" id="cd18793">
    <property type="entry name" value="SF2_C_SNF"/>
    <property type="match status" value="1"/>
</dbReference>
<evidence type="ECO:0000313" key="5">
    <source>
        <dbReference type="Proteomes" id="UP000182229"/>
    </source>
</evidence>